<accession>A0A5R1Z0V8</accession>
<evidence type="ECO:0000313" key="1">
    <source>
        <dbReference type="EMBL" id="TGC96850.1"/>
    </source>
</evidence>
<evidence type="ECO:0000313" key="2">
    <source>
        <dbReference type="Proteomes" id="UP000297537"/>
    </source>
</evidence>
<organism evidence="1 2">
    <name type="scientific">Salmonella enteritidis</name>
    <dbReference type="NCBI Taxonomy" id="149539"/>
    <lineage>
        <taxon>Bacteria</taxon>
        <taxon>Pseudomonadati</taxon>
        <taxon>Pseudomonadota</taxon>
        <taxon>Gammaproteobacteria</taxon>
        <taxon>Enterobacterales</taxon>
        <taxon>Enterobacteriaceae</taxon>
        <taxon>Salmonella</taxon>
    </lineage>
</organism>
<dbReference type="Proteomes" id="UP000297537">
    <property type="component" value="Unassembled WGS sequence"/>
</dbReference>
<gene>
    <name evidence="1" type="ORF">C9F08_08870</name>
</gene>
<comment type="caution">
    <text evidence="1">The sequence shown here is derived from an EMBL/GenBank/DDBJ whole genome shotgun (WGS) entry which is preliminary data.</text>
</comment>
<name>A0A5R1Z0V8_SALEN</name>
<sequence>MNKQPIFVAGPRWMVGSGWVGLLAPRGDVEVVLGGRGA</sequence>
<protein>
    <submittedName>
        <fullName evidence="1">GDP-fucose synthetase</fullName>
    </submittedName>
</protein>
<dbReference type="EMBL" id="PYKJ01000196">
    <property type="protein sequence ID" value="TGC96850.1"/>
    <property type="molecule type" value="Genomic_DNA"/>
</dbReference>
<proteinExistence type="predicted"/>
<feature type="non-terminal residue" evidence="1">
    <location>
        <position position="38"/>
    </location>
</feature>
<reference evidence="1 2" key="1">
    <citation type="submission" date="2018-03" db="EMBL/GenBank/DDBJ databases">
        <title>Non-Typhoidal Salmonella genome sequencing and assembly.</title>
        <authorList>
            <person name="Matchawe C."/>
        </authorList>
    </citation>
    <scope>NUCLEOTIDE SEQUENCE [LARGE SCALE GENOMIC DNA]</scope>
    <source>
        <strain evidence="1 2">20dea</strain>
    </source>
</reference>
<dbReference type="AlphaFoldDB" id="A0A5R1Z0V8"/>